<proteinExistence type="predicted"/>
<organism evidence="1">
    <name type="scientific">viral metagenome</name>
    <dbReference type="NCBI Taxonomy" id="1070528"/>
    <lineage>
        <taxon>unclassified sequences</taxon>
        <taxon>metagenomes</taxon>
        <taxon>organismal metagenomes</taxon>
    </lineage>
</organism>
<name>A0A6C0D0U2_9ZZZZ</name>
<reference evidence="1" key="1">
    <citation type="journal article" date="2020" name="Nature">
        <title>Giant virus diversity and host interactions through global metagenomics.</title>
        <authorList>
            <person name="Schulz F."/>
            <person name="Roux S."/>
            <person name="Paez-Espino D."/>
            <person name="Jungbluth S."/>
            <person name="Walsh D.A."/>
            <person name="Denef V.J."/>
            <person name="McMahon K.D."/>
            <person name="Konstantinidis K.T."/>
            <person name="Eloe-Fadrosh E.A."/>
            <person name="Kyrpides N.C."/>
            <person name="Woyke T."/>
        </authorList>
    </citation>
    <scope>NUCLEOTIDE SEQUENCE</scope>
    <source>
        <strain evidence="1">GVMAG-M-3300023174-102</strain>
    </source>
</reference>
<sequence>MSQNNEFEFLTCMSELEEADRYISFLIPSIAFQQGFLTSKEIIYVRNTCTYLYHDLKDFAHFTACKELGIEKCGKYEKYSIRKTYYFVMNRLYNEIININNNLHICIVYHVYQLFLTNPHITQYELTDKLIYEFLMFIELVILNKTHCSFNSFKVLKFILSHINIRVSLYNSYNSEQSLLTNLRNWISVFECINQDCKINRNICIIKKINKITSSLYNKAIIYRPITALSGLNTGKRGGYYILHNNKKIYI</sequence>
<evidence type="ECO:0000313" key="1">
    <source>
        <dbReference type="EMBL" id="QHT09714.1"/>
    </source>
</evidence>
<dbReference type="EMBL" id="MN739514">
    <property type="protein sequence ID" value="QHT09714.1"/>
    <property type="molecule type" value="Genomic_DNA"/>
</dbReference>
<dbReference type="AlphaFoldDB" id="A0A6C0D0U2"/>
<protein>
    <submittedName>
        <fullName evidence="1">Uncharacterized protein</fullName>
    </submittedName>
</protein>
<accession>A0A6C0D0U2</accession>